<dbReference type="EMBL" id="KN826459">
    <property type="protein sequence ID" value="KIK78834.1"/>
    <property type="molecule type" value="Genomic_DNA"/>
</dbReference>
<evidence type="ECO:0000256" key="2">
    <source>
        <dbReference type="SAM" id="Phobius"/>
    </source>
</evidence>
<feature type="non-terminal residue" evidence="3">
    <location>
        <position position="235"/>
    </location>
</feature>
<keyword evidence="2" id="KW-0472">Membrane</keyword>
<gene>
    <name evidence="3" type="ORF">PAXRUDRAFT_162950</name>
</gene>
<reference evidence="3 4" key="1">
    <citation type="submission" date="2014-04" db="EMBL/GenBank/DDBJ databases">
        <authorList>
            <consortium name="DOE Joint Genome Institute"/>
            <person name="Kuo A."/>
            <person name="Kohler A."/>
            <person name="Jargeat P."/>
            <person name="Nagy L.G."/>
            <person name="Floudas D."/>
            <person name="Copeland A."/>
            <person name="Barry K.W."/>
            <person name="Cichocki N."/>
            <person name="Veneault-Fourrey C."/>
            <person name="LaButti K."/>
            <person name="Lindquist E.A."/>
            <person name="Lipzen A."/>
            <person name="Lundell T."/>
            <person name="Morin E."/>
            <person name="Murat C."/>
            <person name="Sun H."/>
            <person name="Tunlid A."/>
            <person name="Henrissat B."/>
            <person name="Grigoriev I.V."/>
            <person name="Hibbett D.S."/>
            <person name="Martin F."/>
            <person name="Nordberg H.P."/>
            <person name="Cantor M.N."/>
            <person name="Hua S.X."/>
        </authorList>
    </citation>
    <scope>NUCLEOTIDE SEQUENCE [LARGE SCALE GENOMIC DNA]</scope>
    <source>
        <strain evidence="3 4">Ve08.2h10</strain>
    </source>
</reference>
<feature type="compositionally biased region" description="Acidic residues" evidence="1">
    <location>
        <begin position="224"/>
        <end position="235"/>
    </location>
</feature>
<feature type="transmembrane region" description="Helical" evidence="2">
    <location>
        <begin position="132"/>
        <end position="151"/>
    </location>
</feature>
<feature type="region of interest" description="Disordered" evidence="1">
    <location>
        <begin position="175"/>
        <end position="235"/>
    </location>
</feature>
<organism evidence="3 4">
    <name type="scientific">Paxillus rubicundulus Ve08.2h10</name>
    <dbReference type="NCBI Taxonomy" id="930991"/>
    <lineage>
        <taxon>Eukaryota</taxon>
        <taxon>Fungi</taxon>
        <taxon>Dikarya</taxon>
        <taxon>Basidiomycota</taxon>
        <taxon>Agaricomycotina</taxon>
        <taxon>Agaricomycetes</taxon>
        <taxon>Agaricomycetidae</taxon>
        <taxon>Boletales</taxon>
        <taxon>Paxilineae</taxon>
        <taxon>Paxillaceae</taxon>
        <taxon>Paxillus</taxon>
    </lineage>
</organism>
<reference evidence="4" key="2">
    <citation type="submission" date="2015-01" db="EMBL/GenBank/DDBJ databases">
        <title>Evolutionary Origins and Diversification of the Mycorrhizal Mutualists.</title>
        <authorList>
            <consortium name="DOE Joint Genome Institute"/>
            <consortium name="Mycorrhizal Genomics Consortium"/>
            <person name="Kohler A."/>
            <person name="Kuo A."/>
            <person name="Nagy L.G."/>
            <person name="Floudas D."/>
            <person name="Copeland A."/>
            <person name="Barry K.W."/>
            <person name="Cichocki N."/>
            <person name="Veneault-Fourrey C."/>
            <person name="LaButti K."/>
            <person name="Lindquist E.A."/>
            <person name="Lipzen A."/>
            <person name="Lundell T."/>
            <person name="Morin E."/>
            <person name="Murat C."/>
            <person name="Riley R."/>
            <person name="Ohm R."/>
            <person name="Sun H."/>
            <person name="Tunlid A."/>
            <person name="Henrissat B."/>
            <person name="Grigoriev I.V."/>
            <person name="Hibbett D.S."/>
            <person name="Martin F."/>
        </authorList>
    </citation>
    <scope>NUCLEOTIDE SEQUENCE [LARGE SCALE GENOMIC DNA]</scope>
    <source>
        <strain evidence="4">Ve08.2h10</strain>
    </source>
</reference>
<proteinExistence type="predicted"/>
<keyword evidence="2" id="KW-0812">Transmembrane</keyword>
<feature type="compositionally biased region" description="Basic and acidic residues" evidence="1">
    <location>
        <begin position="185"/>
        <end position="195"/>
    </location>
</feature>
<evidence type="ECO:0000313" key="3">
    <source>
        <dbReference type="EMBL" id="KIK78834.1"/>
    </source>
</evidence>
<dbReference type="InParanoid" id="A0A0D0DDK2"/>
<dbReference type="AlphaFoldDB" id="A0A0D0DDK2"/>
<dbReference type="OrthoDB" id="2693027at2759"/>
<keyword evidence="4" id="KW-1185">Reference proteome</keyword>
<dbReference type="Proteomes" id="UP000054538">
    <property type="component" value="Unassembled WGS sequence"/>
</dbReference>
<evidence type="ECO:0000313" key="4">
    <source>
        <dbReference type="Proteomes" id="UP000054538"/>
    </source>
</evidence>
<evidence type="ECO:0000256" key="1">
    <source>
        <dbReference type="SAM" id="MobiDB-lite"/>
    </source>
</evidence>
<dbReference type="HOGENOM" id="CLU_041175_1_0_1"/>
<accession>A0A0D0DDK2</accession>
<keyword evidence="2" id="KW-1133">Transmembrane helix</keyword>
<sequence>TSKMVKWLVDHPVNCIVLFSEDKSAPRPEGHASGRTKLEICAVITELVFKDDEDFAPLLKKGYCKQAVKFMQTGNGIVPDLEGHKFPWYSDLHSLWGGIPSYTPKTVATSTPGASQGTQLLALIQKRTRPMLLLHLSLPLLIILLLPLLMYKPPLLHHPLPHLIPLPSPKPLSIASPAAGLPPVEHQDKGKEHVTDPPSEDEMPEPPHDVDMDEDNFGGPDYPAEGDTDMDLGYA</sequence>
<name>A0A0D0DDK2_9AGAM</name>
<protein>
    <submittedName>
        <fullName evidence="3">Uncharacterized protein</fullName>
    </submittedName>
</protein>